<dbReference type="InterPro" id="IPR029069">
    <property type="entry name" value="HotDog_dom_sf"/>
</dbReference>
<protein>
    <submittedName>
        <fullName evidence="3">MaoC family dehydratase N-terminal domain-containing protein</fullName>
    </submittedName>
</protein>
<feature type="domain" description="FAS1-like dehydratase" evidence="2">
    <location>
        <begin position="3"/>
        <end position="140"/>
    </location>
</feature>
<reference evidence="4" key="1">
    <citation type="journal article" date="2019" name="Int. J. Syst. Evol. Microbiol.">
        <title>The Global Catalogue of Microorganisms (GCM) 10K type strain sequencing project: providing services to taxonomists for standard genome sequencing and annotation.</title>
        <authorList>
            <consortium name="The Broad Institute Genomics Platform"/>
            <consortium name="The Broad Institute Genome Sequencing Center for Infectious Disease"/>
            <person name="Wu L."/>
            <person name="Ma J."/>
        </authorList>
    </citation>
    <scope>NUCLEOTIDE SEQUENCE [LARGE SCALE GENOMIC DNA]</scope>
    <source>
        <strain evidence="4">JCM 10083</strain>
    </source>
</reference>
<dbReference type="EMBL" id="JBHTEE010000001">
    <property type="protein sequence ID" value="MFC7603843.1"/>
    <property type="molecule type" value="Genomic_DNA"/>
</dbReference>
<organism evidence="3 4">
    <name type="scientific">Streptosporangium amethystogenes subsp. fukuiense</name>
    <dbReference type="NCBI Taxonomy" id="698418"/>
    <lineage>
        <taxon>Bacteria</taxon>
        <taxon>Bacillati</taxon>
        <taxon>Actinomycetota</taxon>
        <taxon>Actinomycetes</taxon>
        <taxon>Streptosporangiales</taxon>
        <taxon>Streptosporangiaceae</taxon>
        <taxon>Streptosporangium</taxon>
    </lineage>
</organism>
<dbReference type="Proteomes" id="UP001596514">
    <property type="component" value="Unassembled WGS sequence"/>
</dbReference>
<dbReference type="SUPFAM" id="SSF54637">
    <property type="entry name" value="Thioesterase/thiol ester dehydrase-isomerase"/>
    <property type="match status" value="1"/>
</dbReference>
<feature type="region of interest" description="Disordered" evidence="1">
    <location>
        <begin position="53"/>
        <end position="82"/>
    </location>
</feature>
<dbReference type="RefSeq" id="WP_343970065.1">
    <property type="nucleotide sequence ID" value="NZ_BAAAGK010000082.1"/>
</dbReference>
<name>A0ABW2T5M3_9ACTN</name>
<evidence type="ECO:0000256" key="1">
    <source>
        <dbReference type="SAM" id="MobiDB-lite"/>
    </source>
</evidence>
<accession>A0ABW2T5M3</accession>
<evidence type="ECO:0000259" key="2">
    <source>
        <dbReference type="Pfam" id="PF13452"/>
    </source>
</evidence>
<dbReference type="Pfam" id="PF13452">
    <property type="entry name" value="FAS1_DH_region"/>
    <property type="match status" value="1"/>
</dbReference>
<evidence type="ECO:0000313" key="3">
    <source>
        <dbReference type="EMBL" id="MFC7603843.1"/>
    </source>
</evidence>
<sequence length="156" mass="16579">MAVERFPVEGGHIMMFARAIGDLDPAYHGALTGAPAVAPPTFAWAAEHYDPDSAVRPKPGEPWVGSGSTPSGTGGPDPAGVGLHAEQRFEYHRPVREGDVLSAVDRPGRTWTKEGRRGGVLTFTERITEYRDQDGEPVVTSTMVMVQTARPVGAGG</sequence>
<keyword evidence="4" id="KW-1185">Reference proteome</keyword>
<dbReference type="InterPro" id="IPR039569">
    <property type="entry name" value="FAS1-like_DH_region"/>
</dbReference>
<proteinExistence type="predicted"/>
<evidence type="ECO:0000313" key="4">
    <source>
        <dbReference type="Proteomes" id="UP001596514"/>
    </source>
</evidence>
<dbReference type="Gene3D" id="3.10.129.10">
    <property type="entry name" value="Hotdog Thioesterase"/>
    <property type="match status" value="1"/>
</dbReference>
<gene>
    <name evidence="3" type="ORF">ACFQVD_27385</name>
</gene>
<comment type="caution">
    <text evidence="3">The sequence shown here is derived from an EMBL/GenBank/DDBJ whole genome shotgun (WGS) entry which is preliminary data.</text>
</comment>